<keyword evidence="1" id="KW-0378">Hydrolase</keyword>
<accession>A0ABY7SWC5</accession>
<dbReference type="Gene3D" id="3.40.50.1820">
    <property type="entry name" value="alpha/beta hydrolase"/>
    <property type="match status" value="1"/>
</dbReference>
<gene>
    <name evidence="1" type="ORF">JHW45_01935</name>
</gene>
<evidence type="ECO:0000313" key="2">
    <source>
        <dbReference type="Proteomes" id="UP001218412"/>
    </source>
</evidence>
<dbReference type="Pfam" id="PF05990">
    <property type="entry name" value="DUF900"/>
    <property type="match status" value="1"/>
</dbReference>
<proteinExistence type="predicted"/>
<protein>
    <submittedName>
        <fullName evidence="1">Alpha/beta fold hydrolase</fullName>
    </submittedName>
</protein>
<dbReference type="EMBL" id="CP067134">
    <property type="protein sequence ID" value="WCR11193.1"/>
    <property type="molecule type" value="Genomic_DNA"/>
</dbReference>
<dbReference type="PANTHER" id="PTHR36513:SF1">
    <property type="entry name" value="TRANSMEMBRANE PROTEIN"/>
    <property type="match status" value="1"/>
</dbReference>
<dbReference type="PANTHER" id="PTHR36513">
    <property type="entry name" value="ABC TRANSMEMBRANE TYPE-1 DOMAIN-CONTAINING PROTEIN"/>
    <property type="match status" value="1"/>
</dbReference>
<evidence type="ECO:0000313" key="1">
    <source>
        <dbReference type="EMBL" id="WCR11193.1"/>
    </source>
</evidence>
<dbReference type="InterPro" id="IPR029058">
    <property type="entry name" value="AB_hydrolase_fold"/>
</dbReference>
<dbReference type="InterPro" id="IPR010297">
    <property type="entry name" value="DUF900_hydrolase"/>
</dbReference>
<dbReference type="RefSeq" id="WP_272859288.1">
    <property type="nucleotide sequence ID" value="NZ_CP067134.1"/>
</dbReference>
<name>A0ABY7SWC5_9RHOB</name>
<dbReference type="SUPFAM" id="SSF53474">
    <property type="entry name" value="alpha/beta-Hydrolases"/>
    <property type="match status" value="1"/>
</dbReference>
<keyword evidence="2" id="KW-1185">Reference proteome</keyword>
<dbReference type="GO" id="GO:0016787">
    <property type="term" value="F:hydrolase activity"/>
    <property type="evidence" value="ECO:0007669"/>
    <property type="project" value="UniProtKB-KW"/>
</dbReference>
<sequence>MAAGHHGPASGQHRLQAAVSPRIGRWMAVLMTGILLAGCADRPGPQSLLPVMGAPRAAAELTVFTATDRALAATQPPVYGGGRGPMTYERYALDAGEGDVAPSADADFAVVARQRLDRAGFLDRVGDLAAQPDHKIVVFVHGYNNSYQEAVFRLADLALEVRQQAVPVLFSWPSEATVTGYVSDRDSVAYARGDLADLLTDLTATGRPVVLVGHSMGGWLVMETLRQLRLDGRGHVIAGLEVGLVSPDIDLDVFRTQVMAVGRLSPPLTVLTSPDDRVLAASARVAGGRMRLGAVRADDPQIRRMAQQAGVRLIDISALPASDATNHDRMLAVVALRAAPVRSNPLEDLRQTGAYVLGGAGRLMNRTGLVGP</sequence>
<organism evidence="1 2">
    <name type="scientific">Paracoccus stylophorae</name>
    <dbReference type="NCBI Taxonomy" id="659350"/>
    <lineage>
        <taxon>Bacteria</taxon>
        <taxon>Pseudomonadati</taxon>
        <taxon>Pseudomonadota</taxon>
        <taxon>Alphaproteobacteria</taxon>
        <taxon>Rhodobacterales</taxon>
        <taxon>Paracoccaceae</taxon>
        <taxon>Paracoccus</taxon>
    </lineage>
</organism>
<dbReference type="Proteomes" id="UP001218412">
    <property type="component" value="Chromosome"/>
</dbReference>
<reference evidence="1 2" key="1">
    <citation type="submission" date="2021-01" db="EMBL/GenBank/DDBJ databases">
        <title>Biogeographic distribution of Paracoccus.</title>
        <authorList>
            <person name="Hollensteiner J."/>
            <person name="Leineberger J."/>
            <person name="Brinkhoff T."/>
            <person name="Daniel R."/>
        </authorList>
    </citation>
    <scope>NUCLEOTIDE SEQUENCE [LARGE SCALE GENOMIC DNA]</scope>
    <source>
        <strain evidence="1 2">LMG25392</strain>
    </source>
</reference>